<organism evidence="1 2">
    <name type="scientific">Ancylostoma ceylanicum</name>
    <dbReference type="NCBI Taxonomy" id="53326"/>
    <lineage>
        <taxon>Eukaryota</taxon>
        <taxon>Metazoa</taxon>
        <taxon>Ecdysozoa</taxon>
        <taxon>Nematoda</taxon>
        <taxon>Chromadorea</taxon>
        <taxon>Rhabditida</taxon>
        <taxon>Rhabditina</taxon>
        <taxon>Rhabditomorpha</taxon>
        <taxon>Strongyloidea</taxon>
        <taxon>Ancylostomatidae</taxon>
        <taxon>Ancylostomatinae</taxon>
        <taxon>Ancylostoma</taxon>
    </lineage>
</organism>
<dbReference type="AlphaFoldDB" id="A0A016WR23"/>
<dbReference type="EMBL" id="JARK01000168">
    <property type="protein sequence ID" value="EYC41473.1"/>
    <property type="molecule type" value="Genomic_DNA"/>
</dbReference>
<dbReference type="Proteomes" id="UP000024635">
    <property type="component" value="Unassembled WGS sequence"/>
</dbReference>
<name>A0A016WR23_9BILA</name>
<evidence type="ECO:0000313" key="2">
    <source>
        <dbReference type="Proteomes" id="UP000024635"/>
    </source>
</evidence>
<sequence>MSFFIHTDDNRKYTNPSPQLPLLYGNMQLLKSRNHIVTPQPQFLLKPHKHRLLLLFHYLRQGGMRCREITAGERKAPLLQRKTSS</sequence>
<gene>
    <name evidence="1" type="primary">Acey_s0568.g58</name>
    <name evidence="1" type="ORF">Y032_0568g58</name>
</gene>
<comment type="caution">
    <text evidence="1">The sequence shown here is derived from an EMBL/GenBank/DDBJ whole genome shotgun (WGS) entry which is preliminary data.</text>
</comment>
<evidence type="ECO:0000313" key="1">
    <source>
        <dbReference type="EMBL" id="EYC41473.1"/>
    </source>
</evidence>
<protein>
    <submittedName>
        <fullName evidence="1">Uncharacterized protein</fullName>
    </submittedName>
</protein>
<accession>A0A016WR23</accession>
<proteinExistence type="predicted"/>
<reference evidence="2" key="1">
    <citation type="journal article" date="2015" name="Nat. Genet.">
        <title>The genome and transcriptome of the zoonotic hookworm Ancylostoma ceylanicum identify infection-specific gene families.</title>
        <authorList>
            <person name="Schwarz E.M."/>
            <person name="Hu Y."/>
            <person name="Antoshechkin I."/>
            <person name="Miller M.M."/>
            <person name="Sternberg P.W."/>
            <person name="Aroian R.V."/>
        </authorList>
    </citation>
    <scope>NUCLEOTIDE SEQUENCE</scope>
    <source>
        <strain evidence="2">HY135</strain>
    </source>
</reference>
<keyword evidence="2" id="KW-1185">Reference proteome</keyword>